<feature type="domain" description="GTPase-associated system helical" evidence="1">
    <location>
        <begin position="9"/>
        <end position="397"/>
    </location>
</feature>
<proteinExistence type="predicted"/>
<accession>A0A368KQV6</accession>
<protein>
    <recommendedName>
        <fullName evidence="1">GTPase-associated system helical domain-containing protein</fullName>
    </recommendedName>
</protein>
<dbReference type="Proteomes" id="UP000253562">
    <property type="component" value="Unassembled WGS sequence"/>
</dbReference>
<gene>
    <name evidence="2" type="ORF">DTL42_11695</name>
</gene>
<sequence length="410" mass="45129">MSNPGSFLNTFLGLQLLDIGDDDGRYANLEEAAASIKSELESNPWQLARYVRVGLDKDVAPAEPVLDEVEEAIKAQWKLFRNKHTDRPISILRAVLWEAIGRLANDDDQLVIIGLTAKSESKYSNLGPEASSCQQLIDLAVEKLESKAIEAWTNVPQIELHEEQLKILQVNEKSLTANILAACGPEGTEGAIEGANPTWPASNQQWSSVFSQKVGRAVALAINSLVQPAQRNLFNIAEDLTRQFNDEMLVVSRKTDLLWWGQSKFCLSTSTGFSDIPKLAMPFLLALDVHRLAPVLCPHSVEHYLASMVSDAAHRTKKTTIRPVIDALVAKEFQEIVAQAVEDVPDLPGRCGLLGALKRTLADTNALDNIENDLSIGTNELSLAEIAQLFFRELQLIYVADSYDAGESDE</sequence>
<evidence type="ECO:0000313" key="2">
    <source>
        <dbReference type="EMBL" id="RCS49196.1"/>
    </source>
</evidence>
<dbReference type="AlphaFoldDB" id="A0A368KQV6"/>
<name>A0A368KQV6_9BACT</name>
<dbReference type="InterPro" id="IPR045523">
    <property type="entry name" value="GASH"/>
</dbReference>
<evidence type="ECO:0000313" key="3">
    <source>
        <dbReference type="Proteomes" id="UP000253562"/>
    </source>
</evidence>
<dbReference type="OrthoDB" id="958025at2"/>
<comment type="caution">
    <text evidence="2">The sequence shown here is derived from an EMBL/GenBank/DDBJ whole genome shotgun (WGS) entry which is preliminary data.</text>
</comment>
<dbReference type="EMBL" id="QPEX01000024">
    <property type="protein sequence ID" value="RCS49196.1"/>
    <property type="molecule type" value="Genomic_DNA"/>
</dbReference>
<evidence type="ECO:0000259" key="1">
    <source>
        <dbReference type="Pfam" id="PF19994"/>
    </source>
</evidence>
<organism evidence="2 3">
    <name type="scientific">Bremerella cremea</name>
    <dbReference type="NCBI Taxonomy" id="1031537"/>
    <lineage>
        <taxon>Bacteria</taxon>
        <taxon>Pseudomonadati</taxon>
        <taxon>Planctomycetota</taxon>
        <taxon>Planctomycetia</taxon>
        <taxon>Pirellulales</taxon>
        <taxon>Pirellulaceae</taxon>
        <taxon>Bremerella</taxon>
    </lineage>
</organism>
<reference evidence="2 3" key="1">
    <citation type="submission" date="2018-07" db="EMBL/GenBank/DDBJ databases">
        <title>Comparative genomes isolates from brazilian mangrove.</title>
        <authorList>
            <person name="De Araujo J.E."/>
            <person name="Taketani R.G."/>
            <person name="Silva M.C.P."/>
            <person name="Lourenco M.V."/>
            <person name="Oliveira V.M."/>
            <person name="Andreote F.D."/>
        </authorList>
    </citation>
    <scope>NUCLEOTIDE SEQUENCE [LARGE SCALE GENOMIC DNA]</scope>
    <source>
        <strain evidence="2 3">HEX PRIS-MGV</strain>
    </source>
</reference>
<dbReference type="Pfam" id="PF19994">
    <property type="entry name" value="GASH"/>
    <property type="match status" value="1"/>
</dbReference>
<dbReference type="RefSeq" id="WP_114368913.1">
    <property type="nucleotide sequence ID" value="NZ_QPEX01000024.1"/>
</dbReference>